<proteinExistence type="predicted"/>
<accession>A0ABY9YST2</accession>
<organism evidence="1 2">
    <name type="scientific">Stenotrophomonas oahuensis</name>
    <dbReference type="NCBI Taxonomy" id="3003271"/>
    <lineage>
        <taxon>Bacteria</taxon>
        <taxon>Pseudomonadati</taxon>
        <taxon>Pseudomonadota</taxon>
        <taxon>Gammaproteobacteria</taxon>
        <taxon>Lysobacterales</taxon>
        <taxon>Lysobacteraceae</taxon>
        <taxon>Stenotrophomonas</taxon>
    </lineage>
</organism>
<dbReference type="RefSeq" id="WP_311193110.1">
    <property type="nucleotide sequence ID" value="NZ_CP115541.1"/>
</dbReference>
<dbReference type="EMBL" id="CP115541">
    <property type="protein sequence ID" value="WNH53989.1"/>
    <property type="molecule type" value="Genomic_DNA"/>
</dbReference>
<name>A0ABY9YST2_9GAMM</name>
<sequence>MLSALITSGADEAPQLIETLITGLREAPDSQARAAVCTAFEQAIADRGHDLTTLKDLFLNITNAAVGRMGWRMAARVPGVGSAAAAAHVAQALYHGSWNEIVRTLPTLVALLPSLRESDTMESLVRLLPLALRTQLEALQQWLQQSDDDLLPDLDIQEVGGAIAAAVLLWHLQSRLPSATGQLQGLARFIADLPKHWQQVVSLGGLGAKLFAAPETTALALRDETVEIGVRDLNHAALREWRARMKVYVADCNREFQPGKAPCVAPDAGSTAQSRWNNHVPGFDRPALSALAEPQQRSAPTDIQGFAAPASLATAGPISAPPILDLDAAASPAARPEAAGVAGWMGWLASSAATLASSITTLGQFQRVAQEDAGIEMMELGGAADARRAVDPSSTALLGDVDDSDTAPGGFATSLFAGVGQGLRKHPLRAAATAVVGSAAVAAGKLIYDRWSSDAPPPTTLELADQLANGVVSVDGVWGTGVDVLLGTPELPGNARVRRSVSATDGPGTTSHEDSALGITDEQGDQLLADASVTEDLRSMQVWALAVAKDIATVEGWQWLSRLPASEQELVVNQLHVLRELEPALAALASMPQTALDEALKAAGYNAGGANLRVNLGTTVVAGVTVAQDMPLLEYCLLRAGEIPPGLRISRDGQPLSAEQEELLKGFIHSNGCQQLQRQVEQRSEALRPPLLKALRARMVVDAVKAKAQGALGSGGNTPLRGADIVLGYLQGAQDVESAALTYQDVLADGTRVSFVVPNYLVLRSASADDALNGQVVLYRPDLAQFQTFGDEAAFRQFLDANRARSELYVVNGAVNPTIASDVIAAAPPAQRAQVQEQVRAWEKRQTYHQAGKRGPESWNAGDSFVLDFQPVSSAGHALTDWADTRLDFAQRQVQQELDSNRLRWSAVGLANAAADEAHARYLREDMQTLQDHARPEVSHDLVKALKLAGVTVDADNFNPDHIQLSVNGVRMSLTDFAVSGWQQHGLPRPVLPDNLADLPGIEGGLPNQRHDSGPWPSSEDLWATDITAYTADGAVDNAFTRQLLDEDARRAICVVLDDLADSNRLATAYVTHLKDLAHQTTNGLHTTVADQIRVHTLWMIEQAQAQGSLNPADYAALKAAHAQLEPTHTRASSLQVAALKDHPVNGVWALKANGRTFTFLVGTEAGDQLMDEAALRNWLQRPEAEAYVKARTAQRYHDDLETVFRSKRAARGLPLTFVATRGPLQAAKSFIDARLADVDEMTVSQLERFTEAMTIFASVAAAVSCTIASGGTAVALCVSSTLALVADGIRRGMDALERGDTDRAITEFGSGIADALDAVGITAIPMAMFQLGRRGLSSVSEAVDALAHWRRQAAAFTDEGQVNPAFVSSSQSLREVGLPMLKQQFGPNTLYGQGGNQYVRQGQDFVRVHRDENDNVLRLHMSDNAEQAGPPVQLREGQLQRMEKRPAGLGTTSPKTVEKPDWISKVPEAGTLPAEKIDEIEAVFGVRAPGMKPSADMHEVIRDLNMQERLKMIIDDPSTLGLPGDEAMIMRAWADSPKLGNGKSVETYSQELGEWNRGARFGKGPVGMMVEVPEARQLPSLEALVDAADQVALEQRLNLPAGSERSVLIKAVREEIVRTIAANKEQSLLSWKRWLTVQHRLPTAADNLSKHYPELTKAEAESLTDGDTQLSKLAQSWVFPGSTSAKVADVLAQRSRRQQRQSVLSGRIRSLSQAQELRGHLQQSVPDRNWRVTEDATGKGYVLSFGSADGKENARSITFTADGNVRRPVEGGGEEVVSWEEAIFDELTPSERRALGSPAALRAAVVEHMKRTPLVATTSACALPVKGNRVKRGTDCSPPSAITLSADDVNQRDDLTRVLDGVHRRMTHEHD</sequence>
<dbReference type="Proteomes" id="UP001302072">
    <property type="component" value="Chromosome"/>
</dbReference>
<evidence type="ECO:0000313" key="1">
    <source>
        <dbReference type="EMBL" id="WNH53989.1"/>
    </source>
</evidence>
<gene>
    <name evidence="1" type="ORF">PDM29_06815</name>
</gene>
<protein>
    <submittedName>
        <fullName evidence="1">Uncharacterized protein</fullName>
    </submittedName>
</protein>
<reference evidence="1 2" key="1">
    <citation type="submission" date="2022-12" db="EMBL/GenBank/DDBJ databases">
        <title>Two new species, Stenotrophomonas aracearum and Stenotrophomonas oahuensis, isolated from Anthurium (Araceae family) in Hawaii.</title>
        <authorList>
            <person name="Chunag S.C."/>
            <person name="Dobhal S."/>
            <person name="Alvarez A."/>
            <person name="Arif M."/>
        </authorList>
    </citation>
    <scope>NUCLEOTIDE SEQUENCE [LARGE SCALE GENOMIC DNA]</scope>
    <source>
        <strain evidence="1 2">A5586</strain>
    </source>
</reference>
<keyword evidence="2" id="KW-1185">Reference proteome</keyword>
<evidence type="ECO:0000313" key="2">
    <source>
        <dbReference type="Proteomes" id="UP001302072"/>
    </source>
</evidence>